<evidence type="ECO:0000256" key="3">
    <source>
        <dbReference type="ARBA" id="ARBA00022781"/>
    </source>
</evidence>
<keyword evidence="5" id="KW-0472">Membrane</keyword>
<dbReference type="STRING" id="1617426.TR69_WS6001000017"/>
<evidence type="ECO:0000256" key="2">
    <source>
        <dbReference type="ARBA" id="ARBA00022448"/>
    </source>
</evidence>
<evidence type="ECO:0000256" key="1">
    <source>
        <dbReference type="ARBA" id="ARBA00004370"/>
    </source>
</evidence>
<evidence type="ECO:0000256" key="4">
    <source>
        <dbReference type="ARBA" id="ARBA00023065"/>
    </source>
</evidence>
<dbReference type="InterPro" id="IPR000711">
    <property type="entry name" value="ATPase_OSCP/dsu"/>
</dbReference>
<comment type="subcellular location">
    <subcellularLocation>
        <location evidence="1">Membrane</location>
    </subcellularLocation>
</comment>
<keyword evidence="6" id="KW-0066">ATP synthesis</keyword>
<evidence type="ECO:0000256" key="6">
    <source>
        <dbReference type="ARBA" id="ARBA00023310"/>
    </source>
</evidence>
<accession>A0A136M105</accession>
<keyword evidence="2" id="KW-0813">Transport</keyword>
<evidence type="ECO:0000313" key="7">
    <source>
        <dbReference type="EMBL" id="KXK27573.1"/>
    </source>
</evidence>
<dbReference type="PRINTS" id="PR00125">
    <property type="entry name" value="ATPASEDELTA"/>
</dbReference>
<organism evidence="7 8">
    <name type="scientific">candidate division WS6 bacterium OLB20</name>
    <dbReference type="NCBI Taxonomy" id="1617426"/>
    <lineage>
        <taxon>Bacteria</taxon>
        <taxon>Candidatus Dojkabacteria</taxon>
    </lineage>
</organism>
<dbReference type="GO" id="GO:0046933">
    <property type="term" value="F:proton-transporting ATP synthase activity, rotational mechanism"/>
    <property type="evidence" value="ECO:0007669"/>
    <property type="project" value="InterPro"/>
</dbReference>
<keyword evidence="4" id="KW-0406">Ion transport</keyword>
<sequence>MRSDRKHKRSKYKRRQKPEVISVVSAVELDDSTQNRIHELFGDNLRMEVTTDPEVIGGIEIRKRTELFDGTIAAQLKKLRHKLYNLKAYGRD</sequence>
<gene>
    <name evidence="7" type="primary">atpD_1</name>
    <name evidence="7" type="ORF">TR69_WS6001000017</name>
</gene>
<dbReference type="EMBL" id="JYNZ01000001">
    <property type="protein sequence ID" value="KXK27573.1"/>
    <property type="molecule type" value="Genomic_DNA"/>
</dbReference>
<comment type="caution">
    <text evidence="7">The sequence shown here is derived from an EMBL/GenBank/DDBJ whole genome shotgun (WGS) entry which is preliminary data.</text>
</comment>
<evidence type="ECO:0000256" key="5">
    <source>
        <dbReference type="ARBA" id="ARBA00023136"/>
    </source>
</evidence>
<reference evidence="7 8" key="1">
    <citation type="submission" date="2015-02" db="EMBL/GenBank/DDBJ databases">
        <title>Improved understanding of the partial-nitritation anammox process through 23 genomes representing the majority of the microbial community.</title>
        <authorList>
            <person name="Speth D.R."/>
            <person name="In T Zandt M."/>
            <person name="Guerrero Cruz S."/>
            <person name="Jetten M.S."/>
            <person name="Dutilh B.E."/>
        </authorList>
    </citation>
    <scope>NUCLEOTIDE SEQUENCE [LARGE SCALE GENOMIC DNA]</scope>
    <source>
        <strain evidence="7">OLB20</strain>
    </source>
</reference>
<keyword evidence="3" id="KW-0375">Hydrogen ion transport</keyword>
<dbReference type="GO" id="GO:0016020">
    <property type="term" value="C:membrane"/>
    <property type="evidence" value="ECO:0007669"/>
    <property type="project" value="UniProtKB-SubCell"/>
</dbReference>
<evidence type="ECO:0000313" key="8">
    <source>
        <dbReference type="Proteomes" id="UP000070457"/>
    </source>
</evidence>
<dbReference type="Pfam" id="PF00213">
    <property type="entry name" value="OSCP"/>
    <property type="match status" value="1"/>
</dbReference>
<protein>
    <submittedName>
        <fullName evidence="7">ATP synthase subunit delta</fullName>
    </submittedName>
</protein>
<name>A0A136M105_9BACT</name>
<dbReference type="AlphaFoldDB" id="A0A136M105"/>
<dbReference type="Proteomes" id="UP000070457">
    <property type="component" value="Unassembled WGS sequence"/>
</dbReference>
<proteinExistence type="predicted"/>